<keyword evidence="1" id="KW-0732">Signal</keyword>
<dbReference type="InterPro" id="IPR057704">
    <property type="entry name" value="DUF7944"/>
</dbReference>
<name>A0A6L6GGF9_9GAMM</name>
<dbReference type="EMBL" id="WLYL01000028">
    <property type="protein sequence ID" value="MTD11615.1"/>
    <property type="molecule type" value="Genomic_DNA"/>
</dbReference>
<dbReference type="RefSeq" id="WP_154773202.1">
    <property type="nucleotide sequence ID" value="NZ_JAXHPD010000003.1"/>
</dbReference>
<gene>
    <name evidence="4" type="ORF">GIX10_09260</name>
    <name evidence="3" type="ORF">SKM51_09210</name>
</gene>
<organism evidence="4 5">
    <name type="scientific">Acinetobacter faecalis</name>
    <dbReference type="NCBI Taxonomy" id="2665161"/>
    <lineage>
        <taxon>Bacteria</taxon>
        <taxon>Pseudomonadati</taxon>
        <taxon>Pseudomonadota</taxon>
        <taxon>Gammaproteobacteria</taxon>
        <taxon>Moraxellales</taxon>
        <taxon>Moraxellaceae</taxon>
        <taxon>Acinetobacter</taxon>
    </lineage>
</organism>
<comment type="caution">
    <text evidence="4">The sequence shown here is derived from an EMBL/GenBank/DDBJ whole genome shotgun (WGS) entry which is preliminary data.</text>
</comment>
<dbReference type="AlphaFoldDB" id="A0A6L6GGF9"/>
<dbReference type="NCBIfam" id="NF047330">
    <property type="entry name" value="MCR_0457_fam"/>
    <property type="match status" value="1"/>
</dbReference>
<dbReference type="Proteomes" id="UP000473854">
    <property type="component" value="Unassembled WGS sequence"/>
</dbReference>
<sequence>MQIFKALCCSLGLTLFIAPNIYATTDLDTAENNSIIKEDVASAQIMLELCPAIIGQNATFDQKMKNLISEYLRDYSDSSMTLDKLQSDAEYKTLIQEARSTAKETSQAENKLACEEALNIEL</sequence>
<dbReference type="Pfam" id="PF25642">
    <property type="entry name" value="DUF7944"/>
    <property type="match status" value="1"/>
</dbReference>
<evidence type="ECO:0000259" key="2">
    <source>
        <dbReference type="Pfam" id="PF25642"/>
    </source>
</evidence>
<accession>A0A6L6GGF9</accession>
<proteinExistence type="predicted"/>
<dbReference type="Proteomes" id="UP001278995">
    <property type="component" value="Unassembled WGS sequence"/>
</dbReference>
<evidence type="ECO:0000313" key="4">
    <source>
        <dbReference type="EMBL" id="MTD11615.1"/>
    </source>
</evidence>
<feature type="domain" description="DUF7944" evidence="2">
    <location>
        <begin position="37"/>
        <end position="116"/>
    </location>
</feature>
<reference evidence="3 6" key="2">
    <citation type="submission" date="2023-11" db="EMBL/GenBank/DDBJ databases">
        <title>The common occurrence of Acinetobacte faecalis in cattle feces and its emended description.</title>
        <authorList>
            <person name="Kyselkova M."/>
            <person name="Xanthopoulou K."/>
            <person name="Shestivska V."/>
            <person name="Spanelova P."/>
            <person name="Maixnerova M."/>
            <person name="Higgins P.G."/>
            <person name="Nemec A."/>
        </authorList>
    </citation>
    <scope>NUCLEOTIDE SEQUENCE [LARGE SCALE GENOMIC DNA]</scope>
    <source>
        <strain evidence="3 6">ANC 7483</strain>
    </source>
</reference>
<evidence type="ECO:0000313" key="6">
    <source>
        <dbReference type="Proteomes" id="UP001278995"/>
    </source>
</evidence>
<evidence type="ECO:0000313" key="3">
    <source>
        <dbReference type="EMBL" id="MDY6487366.1"/>
    </source>
</evidence>
<reference evidence="4 5" key="1">
    <citation type="submission" date="2019-11" db="EMBL/GenBank/DDBJ databases">
        <authorList>
            <person name="An D."/>
        </authorList>
    </citation>
    <scope>NUCLEOTIDE SEQUENCE [LARGE SCALE GENOMIC DNA]</scope>
    <source>
        <strain evidence="4 5">YIM 103518</strain>
    </source>
</reference>
<evidence type="ECO:0000313" key="5">
    <source>
        <dbReference type="Proteomes" id="UP000473854"/>
    </source>
</evidence>
<feature type="signal peptide" evidence="1">
    <location>
        <begin position="1"/>
        <end position="23"/>
    </location>
</feature>
<evidence type="ECO:0000256" key="1">
    <source>
        <dbReference type="SAM" id="SignalP"/>
    </source>
</evidence>
<dbReference type="EMBL" id="JAXHPL010000049">
    <property type="protein sequence ID" value="MDY6487366.1"/>
    <property type="molecule type" value="Genomic_DNA"/>
</dbReference>
<feature type="chain" id="PRO_5026929275" description="DUF7944 domain-containing protein" evidence="1">
    <location>
        <begin position="24"/>
        <end position="122"/>
    </location>
</feature>
<protein>
    <recommendedName>
        <fullName evidence="2">DUF7944 domain-containing protein</fullName>
    </recommendedName>
</protein>